<dbReference type="SUPFAM" id="SSF88659">
    <property type="entry name" value="Sigma3 and sigma4 domains of RNA polymerase sigma factors"/>
    <property type="match status" value="1"/>
</dbReference>
<evidence type="ECO:0000256" key="3">
    <source>
        <dbReference type="ARBA" id="ARBA00023015"/>
    </source>
</evidence>
<dbReference type="NCBIfam" id="TIGR02957">
    <property type="entry name" value="SigX4"/>
    <property type="match status" value="1"/>
</dbReference>
<gene>
    <name evidence="8" type="ORF">Psi02_61450</name>
</gene>
<dbReference type="GO" id="GO:0006352">
    <property type="term" value="P:DNA-templated transcription initiation"/>
    <property type="evidence" value="ECO:0007669"/>
    <property type="project" value="InterPro"/>
</dbReference>
<dbReference type="PANTHER" id="PTHR30173">
    <property type="entry name" value="SIGMA 19 FACTOR"/>
    <property type="match status" value="1"/>
</dbReference>
<keyword evidence="3" id="KW-0805">Transcription regulation</keyword>
<proteinExistence type="inferred from homology"/>
<evidence type="ECO:0000256" key="2">
    <source>
        <dbReference type="ARBA" id="ARBA00011344"/>
    </source>
</evidence>
<dbReference type="InterPro" id="IPR007627">
    <property type="entry name" value="RNA_pol_sigma70_r2"/>
</dbReference>
<evidence type="ECO:0000313" key="9">
    <source>
        <dbReference type="Proteomes" id="UP000644610"/>
    </source>
</evidence>
<dbReference type="Proteomes" id="UP000644610">
    <property type="component" value="Unassembled WGS sequence"/>
</dbReference>
<sequence>MTTERFNEHRDLLTGVAYRILGSAADAEDVVQETWLRWSEVDSAEIGNAKAYLVRMTTNLAIDRLRKVKSRRETYVGPWLPEPIITAPDVAERAEVADSVELALLVVLETLSPLERAVFVLREAFGFSHAEIAEMIGRGEPAVRQLARRARDHVRERRPRFDVDRARRRQVTERFIGACTGGDLDGLMKMLAGEVTLVGDGGGKARAPLRVLDGSRNVAAFLTAIATEDGIIRFLQSIGAPLTTDIGMEITDVNGAPGVVLSADGRVITVISLVISGGLIETVYLIANPDKIDHLPGPPASGVT</sequence>
<evidence type="ECO:0000313" key="8">
    <source>
        <dbReference type="EMBL" id="GII49721.1"/>
    </source>
</evidence>
<name>A0A8J3USC4_9ACTN</name>
<comment type="subunit">
    <text evidence="2">Interacts transiently with the RNA polymerase catalytic core formed by RpoA, RpoB, RpoC and RpoZ (2 alpha, 1 beta, 1 beta' and 1 omega subunit) to form the RNA polymerase holoenzyme that can initiate transcription.</text>
</comment>
<dbReference type="Gene3D" id="1.10.1740.10">
    <property type="match status" value="1"/>
</dbReference>
<dbReference type="InterPro" id="IPR013249">
    <property type="entry name" value="RNA_pol_sigma70_r4_t2"/>
</dbReference>
<evidence type="ECO:0000259" key="7">
    <source>
        <dbReference type="Pfam" id="PF08281"/>
    </source>
</evidence>
<dbReference type="AlphaFoldDB" id="A0A8J3USC4"/>
<dbReference type="InterPro" id="IPR013324">
    <property type="entry name" value="RNA_pol_sigma_r3/r4-like"/>
</dbReference>
<dbReference type="Pfam" id="PF08281">
    <property type="entry name" value="Sigma70_r4_2"/>
    <property type="match status" value="1"/>
</dbReference>
<dbReference type="EMBL" id="BOOQ01000045">
    <property type="protein sequence ID" value="GII49721.1"/>
    <property type="molecule type" value="Genomic_DNA"/>
</dbReference>
<keyword evidence="9" id="KW-1185">Reference proteome</keyword>
<reference evidence="8" key="1">
    <citation type="submission" date="2021-01" db="EMBL/GenBank/DDBJ databases">
        <title>Whole genome shotgun sequence of Planotetraspora silvatica NBRC 100141.</title>
        <authorList>
            <person name="Komaki H."/>
            <person name="Tamura T."/>
        </authorList>
    </citation>
    <scope>NUCLEOTIDE SEQUENCE</scope>
    <source>
        <strain evidence="8">NBRC 100141</strain>
    </source>
</reference>
<dbReference type="CDD" id="cd06171">
    <property type="entry name" value="Sigma70_r4"/>
    <property type="match status" value="1"/>
</dbReference>
<dbReference type="GO" id="GO:0003677">
    <property type="term" value="F:DNA binding"/>
    <property type="evidence" value="ECO:0007669"/>
    <property type="project" value="InterPro"/>
</dbReference>
<evidence type="ECO:0000256" key="1">
    <source>
        <dbReference type="ARBA" id="ARBA00010641"/>
    </source>
</evidence>
<keyword evidence="5" id="KW-0804">Transcription</keyword>
<evidence type="ECO:0000256" key="4">
    <source>
        <dbReference type="ARBA" id="ARBA00023082"/>
    </source>
</evidence>
<dbReference type="GO" id="GO:0016987">
    <property type="term" value="F:sigma factor activity"/>
    <property type="evidence" value="ECO:0007669"/>
    <property type="project" value="UniProtKB-KW"/>
</dbReference>
<dbReference type="SUPFAM" id="SSF54427">
    <property type="entry name" value="NTF2-like"/>
    <property type="match status" value="1"/>
</dbReference>
<dbReference type="NCBIfam" id="TIGR02937">
    <property type="entry name" value="sigma70-ECF"/>
    <property type="match status" value="1"/>
</dbReference>
<dbReference type="Gene3D" id="1.10.10.10">
    <property type="entry name" value="Winged helix-like DNA-binding domain superfamily/Winged helix DNA-binding domain"/>
    <property type="match status" value="1"/>
</dbReference>
<organism evidence="8 9">
    <name type="scientific">Planotetraspora silvatica</name>
    <dbReference type="NCBI Taxonomy" id="234614"/>
    <lineage>
        <taxon>Bacteria</taxon>
        <taxon>Bacillati</taxon>
        <taxon>Actinomycetota</taxon>
        <taxon>Actinomycetes</taxon>
        <taxon>Streptosporangiales</taxon>
        <taxon>Streptosporangiaceae</taxon>
        <taxon>Planotetraspora</taxon>
    </lineage>
</organism>
<evidence type="ECO:0000259" key="6">
    <source>
        <dbReference type="Pfam" id="PF04542"/>
    </source>
</evidence>
<comment type="caution">
    <text evidence="8">The sequence shown here is derived from an EMBL/GenBank/DDBJ whole genome shotgun (WGS) entry which is preliminary data.</text>
</comment>
<dbReference type="InterPro" id="IPR014303">
    <property type="entry name" value="RNA_pol_sigma-70_ECF"/>
</dbReference>
<dbReference type="InterPro" id="IPR052704">
    <property type="entry name" value="ECF_Sigma-70_Domain"/>
</dbReference>
<dbReference type="Pfam" id="PF04542">
    <property type="entry name" value="Sigma70_r2"/>
    <property type="match status" value="1"/>
</dbReference>
<dbReference type="InterPro" id="IPR014284">
    <property type="entry name" value="RNA_pol_sigma-70_dom"/>
</dbReference>
<dbReference type="NCBIfam" id="NF007214">
    <property type="entry name" value="PRK09636.1"/>
    <property type="match status" value="1"/>
</dbReference>
<dbReference type="SUPFAM" id="SSF88946">
    <property type="entry name" value="Sigma2 domain of RNA polymerase sigma factors"/>
    <property type="match status" value="1"/>
</dbReference>
<protein>
    <submittedName>
        <fullName evidence="8">RNA polymerase sigma24 factor</fullName>
    </submittedName>
</protein>
<dbReference type="RefSeq" id="WP_203979257.1">
    <property type="nucleotide sequence ID" value="NZ_BAAAKY010000027.1"/>
</dbReference>
<dbReference type="PANTHER" id="PTHR30173:SF36">
    <property type="entry name" value="ECF RNA POLYMERASE SIGMA FACTOR SIGJ"/>
    <property type="match status" value="1"/>
</dbReference>
<dbReference type="InterPro" id="IPR013325">
    <property type="entry name" value="RNA_pol_sigma_r2"/>
</dbReference>
<dbReference type="InterPro" id="IPR036388">
    <property type="entry name" value="WH-like_DNA-bd_sf"/>
</dbReference>
<accession>A0A8J3USC4</accession>
<comment type="similarity">
    <text evidence="1">Belongs to the sigma-70 factor family. ECF subfamily.</text>
</comment>
<feature type="domain" description="RNA polymerase sigma-70 region 2" evidence="6">
    <location>
        <begin position="6"/>
        <end position="69"/>
    </location>
</feature>
<dbReference type="InterPro" id="IPR032710">
    <property type="entry name" value="NTF2-like_dom_sf"/>
</dbReference>
<evidence type="ECO:0000256" key="5">
    <source>
        <dbReference type="ARBA" id="ARBA00023163"/>
    </source>
</evidence>
<feature type="domain" description="RNA polymerase sigma factor 70 region 4 type 2" evidence="7">
    <location>
        <begin position="103"/>
        <end position="153"/>
    </location>
</feature>
<keyword evidence="4" id="KW-0731">Sigma factor</keyword>